<dbReference type="SUPFAM" id="SSF56672">
    <property type="entry name" value="DNA/RNA polymerases"/>
    <property type="match status" value="1"/>
</dbReference>
<dbReference type="EMBL" id="JAAIUW010000007">
    <property type="protein sequence ID" value="KAF7823969.1"/>
    <property type="molecule type" value="Genomic_DNA"/>
</dbReference>
<comment type="caution">
    <text evidence="1">The sequence shown here is derived from an EMBL/GenBank/DDBJ whole genome shotgun (WGS) entry which is preliminary data.</text>
</comment>
<dbReference type="Proteomes" id="UP000634136">
    <property type="component" value="Unassembled WGS sequence"/>
</dbReference>
<keyword evidence="2" id="KW-1185">Reference proteome</keyword>
<protein>
    <submittedName>
        <fullName evidence="1">Putative mitochondrial protein</fullName>
    </submittedName>
</protein>
<reference evidence="1" key="1">
    <citation type="submission" date="2020-09" db="EMBL/GenBank/DDBJ databases">
        <title>Genome-Enabled Discovery of Anthraquinone Biosynthesis in Senna tora.</title>
        <authorList>
            <person name="Kang S.-H."/>
            <person name="Pandey R.P."/>
            <person name="Lee C.-M."/>
            <person name="Sim J.-S."/>
            <person name="Jeong J.-T."/>
            <person name="Choi B.-S."/>
            <person name="Jung M."/>
            <person name="Ginzburg D."/>
            <person name="Zhao K."/>
            <person name="Won S.Y."/>
            <person name="Oh T.-J."/>
            <person name="Yu Y."/>
            <person name="Kim N.-H."/>
            <person name="Lee O.R."/>
            <person name="Lee T.-H."/>
            <person name="Bashyal P."/>
            <person name="Kim T.-S."/>
            <person name="Lee W.-H."/>
            <person name="Kawkins C."/>
            <person name="Kim C.-K."/>
            <person name="Kim J.S."/>
            <person name="Ahn B.O."/>
            <person name="Rhee S.Y."/>
            <person name="Sohng J.K."/>
        </authorList>
    </citation>
    <scope>NUCLEOTIDE SEQUENCE</scope>
    <source>
        <tissue evidence="1">Leaf</tissue>
    </source>
</reference>
<dbReference type="AlphaFoldDB" id="A0A834WNW9"/>
<accession>A0A834WNW9</accession>
<dbReference type="OrthoDB" id="1428943at2759"/>
<proteinExistence type="predicted"/>
<name>A0A834WNW9_9FABA</name>
<gene>
    <name evidence="1" type="ORF">G2W53_022113</name>
</gene>
<evidence type="ECO:0000313" key="1">
    <source>
        <dbReference type="EMBL" id="KAF7823969.1"/>
    </source>
</evidence>
<evidence type="ECO:0000313" key="2">
    <source>
        <dbReference type="Proteomes" id="UP000634136"/>
    </source>
</evidence>
<sequence length="386" mass="43465">MRSWESERQYRREKGLCFRCGDRFAPGHRCKASLTLLEADNEGETNLEYKDPVIAGEETSSDLAEIGKYQGSTMKLKGLKLVQDCYPSAIGGADMVLGIKWLASLNTVQANWNDMFMIFEWNGKKYKLKGLQHTQSNSVSLQTFQHLANTEPIPTNNLPHQLQPILQDFQAIFTELNTLPPYRTHNHSIPLLANVKPPNIRPYRCPHYQNDEIESQVAALLATGKENKGADALSRRPQYLDFMALAIPFSLDFSDLQDELEKDAYTSKLISNVKQNPEAVTDFNLVQGKLYYKNRLVIPPTSSLRQTLLAEAHESLSGGHGAHGISDSVAATPLPLIELWELLLELDKSLKHRWTKDAISHTLELLVQWKGRPIAIEEASGRNMNS</sequence>
<dbReference type="InterPro" id="IPR043502">
    <property type="entry name" value="DNA/RNA_pol_sf"/>
</dbReference>
<organism evidence="1 2">
    <name type="scientific">Senna tora</name>
    <dbReference type="NCBI Taxonomy" id="362788"/>
    <lineage>
        <taxon>Eukaryota</taxon>
        <taxon>Viridiplantae</taxon>
        <taxon>Streptophyta</taxon>
        <taxon>Embryophyta</taxon>
        <taxon>Tracheophyta</taxon>
        <taxon>Spermatophyta</taxon>
        <taxon>Magnoliopsida</taxon>
        <taxon>eudicotyledons</taxon>
        <taxon>Gunneridae</taxon>
        <taxon>Pentapetalae</taxon>
        <taxon>rosids</taxon>
        <taxon>fabids</taxon>
        <taxon>Fabales</taxon>
        <taxon>Fabaceae</taxon>
        <taxon>Caesalpinioideae</taxon>
        <taxon>Cassia clade</taxon>
        <taxon>Senna</taxon>
    </lineage>
</organism>